<accession>A0A170PG99</accession>
<dbReference type="EMBL" id="LN890655">
    <property type="protein sequence ID" value="CUS03643.2"/>
    <property type="molecule type" value="Genomic_DNA"/>
</dbReference>
<organism evidence="1 2">
    <name type="scientific">Candidatus Promineifilum breve</name>
    <dbReference type="NCBI Taxonomy" id="1806508"/>
    <lineage>
        <taxon>Bacteria</taxon>
        <taxon>Bacillati</taxon>
        <taxon>Chloroflexota</taxon>
        <taxon>Ardenticatenia</taxon>
        <taxon>Candidatus Promineifilales</taxon>
        <taxon>Candidatus Promineifilaceae</taxon>
        <taxon>Candidatus Promineifilum</taxon>
    </lineage>
</organism>
<keyword evidence="2" id="KW-1185">Reference proteome</keyword>
<dbReference type="Proteomes" id="UP000215027">
    <property type="component" value="Chromosome I"/>
</dbReference>
<sequence>MALHPLALVGGRQPVRLAWFGPQGLDNETPFGQNRADSFHIGMIREQNHANDTINPFTFAAAAGRLRRSGRSR</sequence>
<dbReference type="KEGG" id="pbf:CFX0092_A1765"/>
<proteinExistence type="predicted"/>
<name>A0A170PG99_9CHLR</name>
<evidence type="ECO:0000313" key="2">
    <source>
        <dbReference type="Proteomes" id="UP000215027"/>
    </source>
</evidence>
<evidence type="ECO:0000313" key="1">
    <source>
        <dbReference type="EMBL" id="CUS03643.2"/>
    </source>
</evidence>
<gene>
    <name evidence="1" type="ORF">CFX0092_A1765</name>
</gene>
<reference evidence="1" key="1">
    <citation type="submission" date="2016-01" db="EMBL/GenBank/DDBJ databases">
        <authorList>
            <person name="Mcilroy J.S."/>
            <person name="Karst M S."/>
            <person name="Albertsen M."/>
        </authorList>
    </citation>
    <scope>NUCLEOTIDE SEQUENCE</scope>
    <source>
        <strain evidence="1">Cfx-K</strain>
    </source>
</reference>
<dbReference type="AlphaFoldDB" id="A0A170PG99"/>
<protein>
    <submittedName>
        <fullName evidence="1">Uncharacterized protein</fullName>
    </submittedName>
</protein>